<accession>A0A183TCM7</accession>
<reference evidence="4" key="1">
    <citation type="submission" date="2016-06" db="UniProtKB">
        <authorList>
            <consortium name="WormBaseParasite"/>
        </authorList>
    </citation>
    <scope>IDENTIFICATION</scope>
</reference>
<dbReference type="Proteomes" id="UP000275846">
    <property type="component" value="Unassembled WGS sequence"/>
</dbReference>
<protein>
    <submittedName>
        <fullName evidence="2 4">Uncharacterized protein</fullName>
    </submittedName>
</protein>
<dbReference type="WBParaSite" id="SSLN_0001476501-mRNA-1">
    <property type="protein sequence ID" value="SSLN_0001476501-mRNA-1"/>
    <property type="gene ID" value="SSLN_0001476501"/>
</dbReference>
<reference evidence="2 3" key="2">
    <citation type="submission" date="2018-11" db="EMBL/GenBank/DDBJ databases">
        <authorList>
            <consortium name="Pathogen Informatics"/>
        </authorList>
    </citation>
    <scope>NUCLEOTIDE SEQUENCE [LARGE SCALE GENOMIC DNA]</scope>
    <source>
        <strain evidence="2 3">NST_G2</strain>
    </source>
</reference>
<sequence length="158" mass="16939">MSKTKSSFVVHSTEYNCTARFGGNKLLSTDDNAYVCFFPLPFPPHPTSLHAIPTLFPAIPISPLFPVHPLCPTPCPSASLLFPSHFPLPFPLPSSLPTSLFLPPSLLPSSLNPLKLSSFLSLLFLPPLFSPSPLTLPSSPRSKKTYGGRDSNQVGGPG</sequence>
<evidence type="ECO:0000256" key="1">
    <source>
        <dbReference type="SAM" id="MobiDB-lite"/>
    </source>
</evidence>
<name>A0A183TCM7_SCHSO</name>
<evidence type="ECO:0000313" key="3">
    <source>
        <dbReference type="Proteomes" id="UP000275846"/>
    </source>
</evidence>
<evidence type="ECO:0000313" key="4">
    <source>
        <dbReference type="WBParaSite" id="SSLN_0001476501-mRNA-1"/>
    </source>
</evidence>
<dbReference type="EMBL" id="UYSU01038759">
    <property type="protein sequence ID" value="VDM00611.1"/>
    <property type="molecule type" value="Genomic_DNA"/>
</dbReference>
<gene>
    <name evidence="2" type="ORF">SSLN_LOCUS14225</name>
</gene>
<proteinExistence type="predicted"/>
<evidence type="ECO:0000313" key="2">
    <source>
        <dbReference type="EMBL" id="VDM00611.1"/>
    </source>
</evidence>
<organism evidence="4">
    <name type="scientific">Schistocephalus solidus</name>
    <name type="common">Tapeworm</name>
    <dbReference type="NCBI Taxonomy" id="70667"/>
    <lineage>
        <taxon>Eukaryota</taxon>
        <taxon>Metazoa</taxon>
        <taxon>Spiralia</taxon>
        <taxon>Lophotrochozoa</taxon>
        <taxon>Platyhelminthes</taxon>
        <taxon>Cestoda</taxon>
        <taxon>Eucestoda</taxon>
        <taxon>Diphyllobothriidea</taxon>
        <taxon>Diphyllobothriidae</taxon>
        <taxon>Schistocephalus</taxon>
    </lineage>
</organism>
<dbReference type="AlphaFoldDB" id="A0A183TCM7"/>
<keyword evidence="3" id="KW-1185">Reference proteome</keyword>
<feature type="region of interest" description="Disordered" evidence="1">
    <location>
        <begin position="135"/>
        <end position="158"/>
    </location>
</feature>